<dbReference type="Proteomes" id="UP000541810">
    <property type="component" value="Unassembled WGS sequence"/>
</dbReference>
<proteinExistence type="predicted"/>
<gene>
    <name evidence="3" type="ORF">HNQ40_001307</name>
</gene>
<feature type="domain" description="Gfo/Idh/MocA-like oxidoreductase N-terminal" evidence="1">
    <location>
        <begin position="47"/>
        <end position="152"/>
    </location>
</feature>
<dbReference type="InterPro" id="IPR050463">
    <property type="entry name" value="Gfo/Idh/MocA_oxidrdct_glycsds"/>
</dbReference>
<evidence type="ECO:0000313" key="4">
    <source>
        <dbReference type="Proteomes" id="UP000541810"/>
    </source>
</evidence>
<dbReference type="SUPFAM" id="SSF51735">
    <property type="entry name" value="NAD(P)-binding Rossmann-fold domains"/>
    <property type="match status" value="1"/>
</dbReference>
<evidence type="ECO:0000313" key="3">
    <source>
        <dbReference type="EMBL" id="MBB6429501.1"/>
    </source>
</evidence>
<dbReference type="SUPFAM" id="SSF55347">
    <property type="entry name" value="Glyceraldehyde-3-phosphate dehydrogenase-like, C-terminal domain"/>
    <property type="match status" value="1"/>
</dbReference>
<dbReference type="GO" id="GO:0000166">
    <property type="term" value="F:nucleotide binding"/>
    <property type="evidence" value="ECO:0007669"/>
    <property type="project" value="InterPro"/>
</dbReference>
<feature type="domain" description="Gfo/Idh/MocA-like oxidoreductase bacterial type C-terminal" evidence="2">
    <location>
        <begin position="210"/>
        <end position="280"/>
    </location>
</feature>
<dbReference type="InterPro" id="IPR006311">
    <property type="entry name" value="TAT_signal"/>
</dbReference>
<dbReference type="PANTHER" id="PTHR43818">
    <property type="entry name" value="BCDNA.GH03377"/>
    <property type="match status" value="1"/>
</dbReference>
<dbReference type="Pfam" id="PF19051">
    <property type="entry name" value="GFO_IDH_MocA_C2"/>
    <property type="match status" value="1"/>
</dbReference>
<keyword evidence="4" id="KW-1185">Reference proteome</keyword>
<dbReference type="InterPro" id="IPR036291">
    <property type="entry name" value="NAD(P)-bd_dom_sf"/>
</dbReference>
<dbReference type="RefSeq" id="WP_184677076.1">
    <property type="nucleotide sequence ID" value="NZ_JACHGY010000001.1"/>
</dbReference>
<organism evidence="3 4">
    <name type="scientific">Algisphaera agarilytica</name>
    <dbReference type="NCBI Taxonomy" id="1385975"/>
    <lineage>
        <taxon>Bacteria</taxon>
        <taxon>Pseudomonadati</taxon>
        <taxon>Planctomycetota</taxon>
        <taxon>Phycisphaerae</taxon>
        <taxon>Phycisphaerales</taxon>
        <taxon>Phycisphaeraceae</taxon>
        <taxon>Algisphaera</taxon>
    </lineage>
</organism>
<dbReference type="InterPro" id="IPR043906">
    <property type="entry name" value="Gfo/Idh/MocA_OxRdtase_bact_C"/>
</dbReference>
<dbReference type="Pfam" id="PF01408">
    <property type="entry name" value="GFO_IDH_MocA"/>
    <property type="match status" value="1"/>
</dbReference>
<evidence type="ECO:0000259" key="2">
    <source>
        <dbReference type="Pfam" id="PF19051"/>
    </source>
</evidence>
<dbReference type="Gene3D" id="3.30.360.10">
    <property type="entry name" value="Dihydrodipicolinate Reductase, domain 2"/>
    <property type="match status" value="1"/>
</dbReference>
<accession>A0A7X0H7F1</accession>
<evidence type="ECO:0000259" key="1">
    <source>
        <dbReference type="Pfam" id="PF01408"/>
    </source>
</evidence>
<protein>
    <submittedName>
        <fullName evidence="3">Putative dehydrogenase</fullName>
    </submittedName>
</protein>
<sequence>MKPSETPAIGRRDLLRAGLAAGAGLAVMPGLGTGRSAHGAVGANNRLNVALIGAHGRAGAHYATLKDENVVAVCDVNEKSIAFALEQFPNAAVYKDWRKALDHPGLDAVLCCTTDHTHAFIANWALNRDLHVYMEKPLAITVHEARTVRETYLGKQDKLATQVGMQRHAMPNFNRLRELIHDGGVGELKEVYAWGNRQIPKPGYLPGGHDIPSHIDWDLWLGPSPEHPYHPEYFSGRPGANCLNWNMYWDFGIGQMGDMGSHTMDLVWNVIDADLPTSIKSSSDEAFNPEVTPVQLRTSMNFPANDWRGPIRCTWFQGGAMPSSPSPWIDLNKIDHGAMFKGDKGFVVADFSRRLLIPNGKVTDMTHFAPRPEPELIEPLGNFQKQWTRACKEGDPKNTACNFEYSANMIESMCLGLAAFRAGEELQYDGKSGVVTNFPDANALLTKPYRDGWTLEG</sequence>
<name>A0A7X0H7F1_9BACT</name>
<dbReference type="Gene3D" id="3.40.50.720">
    <property type="entry name" value="NAD(P)-binding Rossmann-like Domain"/>
    <property type="match status" value="1"/>
</dbReference>
<comment type="caution">
    <text evidence="3">The sequence shown here is derived from an EMBL/GenBank/DDBJ whole genome shotgun (WGS) entry which is preliminary data.</text>
</comment>
<dbReference type="EMBL" id="JACHGY010000001">
    <property type="protein sequence ID" value="MBB6429501.1"/>
    <property type="molecule type" value="Genomic_DNA"/>
</dbReference>
<dbReference type="AlphaFoldDB" id="A0A7X0H7F1"/>
<dbReference type="InterPro" id="IPR000683">
    <property type="entry name" value="Gfo/Idh/MocA-like_OxRdtase_N"/>
</dbReference>
<dbReference type="PROSITE" id="PS51318">
    <property type="entry name" value="TAT"/>
    <property type="match status" value="1"/>
</dbReference>
<reference evidence="3 4" key="1">
    <citation type="submission" date="2020-08" db="EMBL/GenBank/DDBJ databases">
        <title>Genomic Encyclopedia of Type Strains, Phase IV (KMG-IV): sequencing the most valuable type-strain genomes for metagenomic binning, comparative biology and taxonomic classification.</title>
        <authorList>
            <person name="Goeker M."/>
        </authorList>
    </citation>
    <scope>NUCLEOTIDE SEQUENCE [LARGE SCALE GENOMIC DNA]</scope>
    <source>
        <strain evidence="3 4">DSM 103725</strain>
    </source>
</reference>
<dbReference type="PANTHER" id="PTHR43818:SF10">
    <property type="entry name" value="NADH-DEPENDENT DEHYDROGENASE-RELATED"/>
    <property type="match status" value="1"/>
</dbReference>